<reference evidence="1" key="1">
    <citation type="journal article" date="2020" name="Nature">
        <title>Giant virus diversity and host interactions through global metagenomics.</title>
        <authorList>
            <person name="Schulz F."/>
            <person name="Roux S."/>
            <person name="Paez-Espino D."/>
            <person name="Jungbluth S."/>
            <person name="Walsh D.A."/>
            <person name="Denef V.J."/>
            <person name="McMahon K.D."/>
            <person name="Konstantinidis K.T."/>
            <person name="Eloe-Fadrosh E.A."/>
            <person name="Kyrpides N.C."/>
            <person name="Woyke T."/>
        </authorList>
    </citation>
    <scope>NUCLEOTIDE SEQUENCE</scope>
    <source>
        <strain evidence="1">GVMAG-M-3300021963-12</strain>
    </source>
</reference>
<dbReference type="EMBL" id="MN739481">
    <property type="protein sequence ID" value="QHT07319.1"/>
    <property type="molecule type" value="Genomic_DNA"/>
</dbReference>
<proteinExistence type="predicted"/>
<sequence>MEYLLRLINGIGNKIFILSYFLNKYPKDTLLIIDQQSHHQRGSAEEKIWYLYPELLNHPQIRFIKWKQYDELKGNIPELQVTNDVFHNIEGFSKAKKWFTPNSEYSYLDDKYDFARGLFVHFRLGDKFIQNYQKVRKGAAKDYIVMKPEYYIKHIINAKGPVYVFSDQPRIAKCLLGDEYIYVDEGVNETMYCFQNARHLVLSESTMGFAALKLNNKRYYAVVPGHFIWEKKLVKTPYFEKSTKLEIEHDKDFILETKAEYEDIIQRCKIKQL</sequence>
<organism evidence="1">
    <name type="scientific">viral metagenome</name>
    <dbReference type="NCBI Taxonomy" id="1070528"/>
    <lineage>
        <taxon>unclassified sequences</taxon>
        <taxon>metagenomes</taxon>
        <taxon>organismal metagenomes</taxon>
    </lineage>
</organism>
<name>A0A6C0CUE7_9ZZZZ</name>
<dbReference type="AlphaFoldDB" id="A0A6C0CUE7"/>
<accession>A0A6C0CUE7</accession>
<evidence type="ECO:0000313" key="1">
    <source>
        <dbReference type="EMBL" id="QHT07319.1"/>
    </source>
</evidence>
<evidence type="ECO:0008006" key="2">
    <source>
        <dbReference type="Google" id="ProtNLM"/>
    </source>
</evidence>
<protein>
    <recommendedName>
        <fullName evidence="2">Glycosyltransferase</fullName>
    </recommendedName>
</protein>